<dbReference type="EMBL" id="JASBAN010000003">
    <property type="protein sequence ID" value="MDI2113868.1"/>
    <property type="molecule type" value="Genomic_DNA"/>
</dbReference>
<evidence type="ECO:0000313" key="2">
    <source>
        <dbReference type="EMBL" id="MDI2113868.1"/>
    </source>
</evidence>
<dbReference type="Proteomes" id="UP001431775">
    <property type="component" value="Unassembled WGS sequence"/>
</dbReference>
<gene>
    <name evidence="2" type="ORF">QJV33_11370</name>
</gene>
<keyword evidence="1" id="KW-1133">Transmembrane helix</keyword>
<keyword evidence="3" id="KW-1185">Reference proteome</keyword>
<keyword evidence="1" id="KW-0812">Transmembrane</keyword>
<reference evidence="2" key="1">
    <citation type="submission" date="2023-05" db="EMBL/GenBank/DDBJ databases">
        <title>Whole genome sequence of Commensalibacter sp.</title>
        <authorList>
            <person name="Charoenyingcharoen P."/>
            <person name="Yukphan P."/>
        </authorList>
    </citation>
    <scope>NUCLEOTIDE SEQUENCE</scope>
    <source>
        <strain evidence="2">TBRC 10068</strain>
    </source>
</reference>
<feature type="transmembrane region" description="Helical" evidence="1">
    <location>
        <begin position="129"/>
        <end position="151"/>
    </location>
</feature>
<protein>
    <recommendedName>
        <fullName evidence="4">Conjugal transfer protein TraM</fullName>
    </recommendedName>
</protein>
<name>A0ABT6QC50_9PROT</name>
<dbReference type="RefSeq" id="WP_281463518.1">
    <property type="nucleotide sequence ID" value="NZ_JASBAN010000003.1"/>
</dbReference>
<accession>A0ABT6QC50</accession>
<evidence type="ECO:0000256" key="1">
    <source>
        <dbReference type="SAM" id="Phobius"/>
    </source>
</evidence>
<comment type="caution">
    <text evidence="2">The sequence shown here is derived from an EMBL/GenBank/DDBJ whole genome shotgun (WGS) entry which is preliminary data.</text>
</comment>
<proteinExistence type="predicted"/>
<evidence type="ECO:0008006" key="4">
    <source>
        <dbReference type="Google" id="ProtNLM"/>
    </source>
</evidence>
<evidence type="ECO:0000313" key="3">
    <source>
        <dbReference type="Proteomes" id="UP001431775"/>
    </source>
</evidence>
<keyword evidence="1" id="KW-0472">Membrane</keyword>
<organism evidence="2 3">
    <name type="scientific">Commensalibacter nepenthis</name>
    <dbReference type="NCBI Taxonomy" id="3043872"/>
    <lineage>
        <taxon>Bacteria</taxon>
        <taxon>Pseudomonadati</taxon>
        <taxon>Pseudomonadota</taxon>
        <taxon>Alphaproteobacteria</taxon>
        <taxon>Acetobacterales</taxon>
        <taxon>Acetobacteraceae</taxon>
    </lineage>
</organism>
<sequence length="152" mass="16927">MSETPLNLDEIRKEIRQKHLINIPKDDPILAVATMIDLIIEKTADRYTEALTQSLAAQLDKSKEIGENIVNKAANFIAENAKNNINLIVNDAIANLNKNIEESLNIQEQALIKQQELLTQSTQTAKHSWYGASISLLGGGIFFGLIISHIFF</sequence>